<reference evidence="2 3" key="1">
    <citation type="submission" date="2019-02" db="EMBL/GenBank/DDBJ databases">
        <title>Deep-cultivation of Planctomycetes and their phenomic and genomic characterization uncovers novel biology.</title>
        <authorList>
            <person name="Wiegand S."/>
            <person name="Jogler M."/>
            <person name="Boedeker C."/>
            <person name="Pinto D."/>
            <person name="Vollmers J."/>
            <person name="Rivas-Marin E."/>
            <person name="Kohn T."/>
            <person name="Peeters S.H."/>
            <person name="Heuer A."/>
            <person name="Rast P."/>
            <person name="Oberbeckmann S."/>
            <person name="Bunk B."/>
            <person name="Jeske O."/>
            <person name="Meyerdierks A."/>
            <person name="Storesund J.E."/>
            <person name="Kallscheuer N."/>
            <person name="Luecker S."/>
            <person name="Lage O.M."/>
            <person name="Pohl T."/>
            <person name="Merkel B.J."/>
            <person name="Hornburger P."/>
            <person name="Mueller R.-W."/>
            <person name="Bruemmer F."/>
            <person name="Labrenz M."/>
            <person name="Spormann A.M."/>
            <person name="Op Den Camp H."/>
            <person name="Overmann J."/>
            <person name="Amann R."/>
            <person name="Jetten M.S.M."/>
            <person name="Mascher T."/>
            <person name="Medema M.H."/>
            <person name="Devos D.P."/>
            <person name="Kaster A.-K."/>
            <person name="Ovreas L."/>
            <person name="Rohde M."/>
            <person name="Galperin M.Y."/>
            <person name="Jogler C."/>
        </authorList>
    </citation>
    <scope>NUCLEOTIDE SEQUENCE [LARGE SCALE GENOMIC DNA]</scope>
    <source>
        <strain evidence="2 3">Poly51</strain>
    </source>
</reference>
<evidence type="ECO:0000313" key="2">
    <source>
        <dbReference type="EMBL" id="TWU43631.1"/>
    </source>
</evidence>
<feature type="chain" id="PRO_5022996111" evidence="1">
    <location>
        <begin position="23"/>
        <end position="168"/>
    </location>
</feature>
<dbReference type="AlphaFoldDB" id="A0A5C6E7J0"/>
<name>A0A5C6E7J0_9BACT</name>
<sequence precursor="true">MRYAFSSLTVCLAIASCSIGSASEGAKSLETIEVPASYPHSWLEKQPHMLAPSVTSIRQEDDGTLVITNATPTIVTTGDVRNPTEVIAFAELGTRSIILTTKKDSRVYKALKANAFLKHGDARVPRFDVVGKLKYRAPITNGQADWLNPVAVLDVETVRFYLVGPETP</sequence>
<comment type="caution">
    <text evidence="2">The sequence shown here is derived from an EMBL/GenBank/DDBJ whole genome shotgun (WGS) entry which is preliminary data.</text>
</comment>
<dbReference type="RefSeq" id="WP_146462594.1">
    <property type="nucleotide sequence ID" value="NZ_SJPW01000017.1"/>
</dbReference>
<evidence type="ECO:0000313" key="3">
    <source>
        <dbReference type="Proteomes" id="UP000318288"/>
    </source>
</evidence>
<feature type="signal peptide" evidence="1">
    <location>
        <begin position="1"/>
        <end position="22"/>
    </location>
</feature>
<dbReference type="Proteomes" id="UP000318288">
    <property type="component" value="Unassembled WGS sequence"/>
</dbReference>
<proteinExistence type="predicted"/>
<gene>
    <name evidence="2" type="ORF">Poly51_62860</name>
</gene>
<accession>A0A5C6E7J0</accession>
<dbReference type="PROSITE" id="PS51257">
    <property type="entry name" value="PROKAR_LIPOPROTEIN"/>
    <property type="match status" value="1"/>
</dbReference>
<keyword evidence="3" id="KW-1185">Reference proteome</keyword>
<dbReference type="EMBL" id="SJPW01000017">
    <property type="protein sequence ID" value="TWU43631.1"/>
    <property type="molecule type" value="Genomic_DNA"/>
</dbReference>
<keyword evidence="1" id="KW-0732">Signal</keyword>
<evidence type="ECO:0000256" key="1">
    <source>
        <dbReference type="SAM" id="SignalP"/>
    </source>
</evidence>
<protein>
    <submittedName>
        <fullName evidence="2">Uncharacterized protein</fullName>
    </submittedName>
</protein>
<organism evidence="2 3">
    <name type="scientific">Rubripirellula tenax</name>
    <dbReference type="NCBI Taxonomy" id="2528015"/>
    <lineage>
        <taxon>Bacteria</taxon>
        <taxon>Pseudomonadati</taxon>
        <taxon>Planctomycetota</taxon>
        <taxon>Planctomycetia</taxon>
        <taxon>Pirellulales</taxon>
        <taxon>Pirellulaceae</taxon>
        <taxon>Rubripirellula</taxon>
    </lineage>
</organism>